<gene>
    <name evidence="3" type="ORF">A3C20_00065</name>
</gene>
<proteinExistence type="predicted"/>
<name>A0A1F6E7W7_9BACT</name>
<accession>A0A1F6E7W7</accession>
<evidence type="ECO:0000313" key="4">
    <source>
        <dbReference type="Proteomes" id="UP000176914"/>
    </source>
</evidence>
<dbReference type="EMBL" id="MFLL01000009">
    <property type="protein sequence ID" value="OGG69748.1"/>
    <property type="molecule type" value="Genomic_DNA"/>
</dbReference>
<sequence>MPKHQQSLAIFAIVVLLAAFSYLAVRHNQAVGRESSEVYVSPDEPYSSTAVELTPTPIPAQ</sequence>
<keyword evidence="2" id="KW-0812">Transmembrane</keyword>
<feature type="transmembrane region" description="Helical" evidence="2">
    <location>
        <begin position="6"/>
        <end position="25"/>
    </location>
</feature>
<protein>
    <submittedName>
        <fullName evidence="3">Uncharacterized protein</fullName>
    </submittedName>
</protein>
<reference evidence="3 4" key="1">
    <citation type="journal article" date="2016" name="Nat. Commun.">
        <title>Thousands of microbial genomes shed light on interconnected biogeochemical processes in an aquifer system.</title>
        <authorList>
            <person name="Anantharaman K."/>
            <person name="Brown C.T."/>
            <person name="Hug L.A."/>
            <person name="Sharon I."/>
            <person name="Castelle C.J."/>
            <person name="Probst A.J."/>
            <person name="Thomas B.C."/>
            <person name="Singh A."/>
            <person name="Wilkins M.J."/>
            <person name="Karaoz U."/>
            <person name="Brodie E.L."/>
            <person name="Williams K.H."/>
            <person name="Hubbard S.S."/>
            <person name="Banfield J.F."/>
        </authorList>
    </citation>
    <scope>NUCLEOTIDE SEQUENCE [LARGE SCALE GENOMIC DNA]</scope>
</reference>
<organism evidence="3 4">
    <name type="scientific">Candidatus Kaiserbacteria bacterium RIFCSPHIGHO2_02_FULL_55_25</name>
    <dbReference type="NCBI Taxonomy" id="1798498"/>
    <lineage>
        <taxon>Bacteria</taxon>
        <taxon>Candidatus Kaiseribacteriota</taxon>
    </lineage>
</organism>
<keyword evidence="2" id="KW-0472">Membrane</keyword>
<dbReference type="AlphaFoldDB" id="A0A1F6E7W7"/>
<feature type="region of interest" description="Disordered" evidence="1">
    <location>
        <begin position="34"/>
        <end position="61"/>
    </location>
</feature>
<evidence type="ECO:0000256" key="1">
    <source>
        <dbReference type="SAM" id="MobiDB-lite"/>
    </source>
</evidence>
<evidence type="ECO:0000313" key="3">
    <source>
        <dbReference type="EMBL" id="OGG69748.1"/>
    </source>
</evidence>
<evidence type="ECO:0000256" key="2">
    <source>
        <dbReference type="SAM" id="Phobius"/>
    </source>
</evidence>
<dbReference type="Proteomes" id="UP000176914">
    <property type="component" value="Unassembled WGS sequence"/>
</dbReference>
<comment type="caution">
    <text evidence="3">The sequence shown here is derived from an EMBL/GenBank/DDBJ whole genome shotgun (WGS) entry which is preliminary data.</text>
</comment>
<keyword evidence="2" id="KW-1133">Transmembrane helix</keyword>